<proteinExistence type="predicted"/>
<keyword evidence="3" id="KW-1185">Reference proteome</keyword>
<reference evidence="2 3" key="1">
    <citation type="submission" date="2016-08" db="EMBL/GenBank/DDBJ databases">
        <title>A Parts List for Fungal Cellulosomes Revealed by Comparative Genomics.</title>
        <authorList>
            <consortium name="DOE Joint Genome Institute"/>
            <person name="Haitjema C.H."/>
            <person name="Gilmore S.P."/>
            <person name="Henske J.K."/>
            <person name="Solomon K.V."/>
            <person name="De Groot R."/>
            <person name="Kuo A."/>
            <person name="Mondo S.J."/>
            <person name="Salamov A.A."/>
            <person name="Labutti K."/>
            <person name="Zhao Z."/>
            <person name="Chiniquy J."/>
            <person name="Barry K."/>
            <person name="Brewer H.M."/>
            <person name="Purvine S.O."/>
            <person name="Wright A.T."/>
            <person name="Boxma B."/>
            <person name="Van Alen T."/>
            <person name="Hackstein J.H."/>
            <person name="Baker S.E."/>
            <person name="Grigoriev I.V."/>
            <person name="O'Malley M.A."/>
        </authorList>
    </citation>
    <scope>NUCLEOTIDE SEQUENCE [LARGE SCALE GENOMIC DNA]</scope>
    <source>
        <strain evidence="2 3">G1</strain>
    </source>
</reference>
<dbReference type="Proteomes" id="UP000193920">
    <property type="component" value="Unassembled WGS sequence"/>
</dbReference>
<evidence type="ECO:0000313" key="3">
    <source>
        <dbReference type="Proteomes" id="UP000193920"/>
    </source>
</evidence>
<sequence>MNLNLLMRNRILEFITKIIEKINNYYLFDLIMKLLFISYLVIFIIKIYCLIPDYHPDQIALLILSSGSWSDLCEENDIIGNIVKDINGNPLSINIKGSGEPEEYASIVDIIPSLRNLEPDELTEKFSKIYKLAFATFYNTFETGGEDDIILDDSLIKKIINENDLINALINPSQNSNLLQDPKYDGRLFLSTDTEKNNALKEFINSLKSEDVSNIDINKFNELPDEFKEKWNDDESLPKLYKAIGIQCAKTEDCINQFQDEDNQTLQDISFNIVRYTYNDNDENMYNYSFIIINNKLRNVYHAFTLESDKNDNFKLNEHDSTYNSVSFDYINNYYVINSENIKKRKENEIVIEKGIGLLAECGLIYEDDVATYNPEYYGYKFEEIEDEDKEKVNELDERLLQFYDLNQDDGTYNSNIIINIFNSYLVSVEPVNDDTDNQNISFVKSKTQNDNILCSYTNDHLAHIEELALRFIEARKFYNAENSEDNAETTISKRNKEKIELLPDIDIYIINRLFEIIILKKTVKYDGGIFHYNNDSELINDYTEYTITKNILHNIDIDINECKNNNQCSINSSIIVDFDIERSYKNFMEIINNKNLEKRVYPFNGNTNDSFILKTTSEYVKSLIVEYKRIGPSLTAVNSIKYFINPLYTYIAGVKDRYAKAEYKDRPAFKYINEEEIVKLEHLYSTLVQLHKKYFRSEDQLDIANIRNYIPIQIDTNSKYTYDKIYDLLSSASELISIYDPNDDGTNTRLEYDDNSEVTNYEAIMNRLKELKIDEKLENIFDNENRDYLFDPNSYENFVSNSQLIYGMKESLNSFVKNNYSNENGIIKNRELKSFNDNHEQNKIIFVNKYVYHQGNIRLNFKDFCQVEQEEIINDPNGIKYLKQYSDLLKSNIKNDKISRGGRKLSNKLKTDVDNLRKLIVQKIDDIDHHYENAKNIPALMNAFNDILNTINEYSVDESNTDKIRGLYLEDFQKLNLESRLKYVALDHQYKAIDKAIKDYPNYFRLPKEFKTFKDYVYNCNSGSDAKEIFDKNEIYYFTPSDVNNILVTEGENPFVGIRELGYLETVPDYINMFSILLSDNGENNDELINLENYSEIQRHILNNNPSIKRDEVDIESVEKTSRLINSKYLLKGYSMKPLETDKTSFERYKNDLIYKYNLAELNNYLTVNGISNEITRVIQSCISNEAIFNKLNEYDINLNNNKNEEAILYYDRDHIYAYIDFNKIGDGTSEIQIFNELADKARYYEIDDYFRDLSKRAENMEKKN</sequence>
<keyword evidence="1" id="KW-1133">Transmembrane helix</keyword>
<accession>A0A1Y2AI15</accession>
<dbReference type="STRING" id="1754190.A0A1Y2AI15"/>
<gene>
    <name evidence="2" type="ORF">LY90DRAFT_515737</name>
</gene>
<dbReference type="EMBL" id="MCOG01000253">
    <property type="protein sequence ID" value="ORY22104.1"/>
    <property type="molecule type" value="Genomic_DNA"/>
</dbReference>
<organism evidence="2 3">
    <name type="scientific">Neocallimastix californiae</name>
    <dbReference type="NCBI Taxonomy" id="1754190"/>
    <lineage>
        <taxon>Eukaryota</taxon>
        <taxon>Fungi</taxon>
        <taxon>Fungi incertae sedis</taxon>
        <taxon>Chytridiomycota</taxon>
        <taxon>Chytridiomycota incertae sedis</taxon>
        <taxon>Neocallimastigomycetes</taxon>
        <taxon>Neocallimastigales</taxon>
        <taxon>Neocallimastigaceae</taxon>
        <taxon>Neocallimastix</taxon>
    </lineage>
</organism>
<evidence type="ECO:0000313" key="2">
    <source>
        <dbReference type="EMBL" id="ORY22104.1"/>
    </source>
</evidence>
<dbReference type="AlphaFoldDB" id="A0A1Y2AI15"/>
<keyword evidence="1" id="KW-0472">Membrane</keyword>
<evidence type="ECO:0000256" key="1">
    <source>
        <dbReference type="SAM" id="Phobius"/>
    </source>
</evidence>
<keyword evidence="1" id="KW-0812">Transmembrane</keyword>
<protein>
    <submittedName>
        <fullName evidence="2">Uncharacterized protein</fullName>
    </submittedName>
</protein>
<comment type="caution">
    <text evidence="2">The sequence shown here is derived from an EMBL/GenBank/DDBJ whole genome shotgun (WGS) entry which is preliminary data.</text>
</comment>
<feature type="transmembrane region" description="Helical" evidence="1">
    <location>
        <begin position="25"/>
        <end position="48"/>
    </location>
</feature>
<name>A0A1Y2AI15_9FUNG</name>